<keyword evidence="5" id="KW-1185">Reference proteome</keyword>
<dbReference type="Proteomes" id="UP000185283">
    <property type="component" value="Segment"/>
</dbReference>
<evidence type="ECO:0000313" key="1">
    <source>
        <dbReference type="EMBL" id="AIX20511.1"/>
    </source>
</evidence>
<reference evidence="4 5" key="1">
    <citation type="submission" date="2013-12" db="EMBL/GenBank/DDBJ databases">
        <title>Ecological redundancy of diverse viral populations within a natural community.</title>
        <authorList>
            <person name="Gregory A.C."/>
            <person name="LaButti K."/>
            <person name="Copeland A."/>
            <person name="Woyke T."/>
            <person name="Sullivan M.B."/>
        </authorList>
    </citation>
    <scope>NUCLEOTIDE SEQUENCE [LARGE SCALE GENOMIC DNA]</scope>
    <source>
        <strain evidence="3">Syn7803C2</strain>
        <strain evidence="1">Syn7803C85</strain>
        <strain evidence="2">Syn7803US33</strain>
    </source>
</reference>
<name>A0A0E3F3E4_9CAUD</name>
<evidence type="ECO:0000313" key="3">
    <source>
        <dbReference type="EMBL" id="AIX44966.1"/>
    </source>
</evidence>
<dbReference type="RefSeq" id="YP_009134549.1">
    <property type="nucleotide sequence ID" value="NC_026928.1"/>
</dbReference>
<dbReference type="Proteomes" id="UP000033005">
    <property type="component" value="Segment"/>
</dbReference>
<organism evidence="1 5">
    <name type="scientific">Synechococcus phage ACG-2014e</name>
    <dbReference type="NCBI Taxonomy" id="1493510"/>
    <lineage>
        <taxon>Viruses</taxon>
        <taxon>Duplodnaviria</taxon>
        <taxon>Heunggongvirae</taxon>
        <taxon>Uroviricota</taxon>
        <taxon>Caudoviricetes</taxon>
        <taxon>Pantevenvirales</taxon>
        <taxon>Kyanoviridae</taxon>
        <taxon>Chalconvirus</taxon>
        <taxon>Chalconvirus acg2014e</taxon>
    </lineage>
</organism>
<gene>
    <name evidence="3" type="ORF">Syn7803C2_47</name>
    <name evidence="1" type="ORF">Syn7803C85_48</name>
    <name evidence="2" type="ORF">Syn7803US33_46</name>
</gene>
<sequence>MINVFEDYEAIEETLNIDEITELVQSCTDDKPRISDFFDVEQLKKLSPEPTGKNCKFEEWITPKRSDIYIGTHEDNTQTRAGLTVFTEDVTLIAASVQKIGWEYRVPQPCVSLFEKEMNGHYYKYILRNGRHRYFGTDEYDTFPCALMSGKSEYDLQRLGTTENAPSQLEKKREYTDADITKMIRLGIDCKAIDQTLNGIVAELKGSYPKVHADNREVFANKILNETGATASFEPYSDSSVKKYLNKHFAPGSFAVGGEQDNNGRRGYIQAFNHPVSMKHLQYMVGQSIINHPGDQHVVYGYLKPYASITADVCLSDKTSLRNSYEGFMKRYVREHCLPLVELFQSGQLKEPMLDWLPQDNANESKGKWY</sequence>
<dbReference type="EMBL" id="KJ019094">
    <property type="protein sequence ID" value="AIX29727.1"/>
    <property type="molecule type" value="Genomic_DNA"/>
</dbReference>
<accession>A0A0E3F3E4</accession>
<evidence type="ECO:0000313" key="2">
    <source>
        <dbReference type="EMBL" id="AIX29727.1"/>
    </source>
</evidence>
<dbReference type="Proteomes" id="UP000185284">
    <property type="component" value="Segment"/>
</dbReference>
<dbReference type="KEGG" id="vg:24172191"/>
<dbReference type="EMBL" id="KJ019054">
    <property type="protein sequence ID" value="AIX20511.1"/>
    <property type="molecule type" value="Genomic_DNA"/>
</dbReference>
<evidence type="ECO:0000313" key="5">
    <source>
        <dbReference type="Proteomes" id="UP000185283"/>
    </source>
</evidence>
<proteinExistence type="predicted"/>
<protein>
    <submittedName>
        <fullName evidence="1">Uncharacterized protein</fullName>
    </submittedName>
</protein>
<evidence type="ECO:0000313" key="4">
    <source>
        <dbReference type="Proteomes" id="UP000033005"/>
    </source>
</evidence>
<dbReference type="GeneID" id="24172191"/>
<dbReference type="EMBL" id="KJ019156">
    <property type="protein sequence ID" value="AIX44966.1"/>
    <property type="molecule type" value="Genomic_DNA"/>
</dbReference>